<dbReference type="AlphaFoldDB" id="A0A9D1GJP0"/>
<dbReference type="InterPro" id="IPR014219">
    <property type="entry name" value="SpoIVB"/>
</dbReference>
<name>A0A9D1GJP0_9FIRM</name>
<accession>A0A9D1GJP0</accession>
<keyword evidence="2" id="KW-0378">Hydrolase</keyword>
<dbReference type="PROSITE" id="PS51257">
    <property type="entry name" value="PROKAR_LIPOPROTEIN"/>
    <property type="match status" value="1"/>
</dbReference>
<dbReference type="InterPro" id="IPR008763">
    <property type="entry name" value="Peptidase_S55"/>
</dbReference>
<dbReference type="SUPFAM" id="SSF50494">
    <property type="entry name" value="Trypsin-like serine proteases"/>
    <property type="match status" value="1"/>
</dbReference>
<reference evidence="2" key="1">
    <citation type="submission" date="2020-10" db="EMBL/GenBank/DDBJ databases">
        <authorList>
            <person name="Gilroy R."/>
        </authorList>
    </citation>
    <scope>NUCLEOTIDE SEQUENCE</scope>
    <source>
        <strain evidence="2">CHK123-3438</strain>
    </source>
</reference>
<dbReference type="EMBL" id="DVKS01000074">
    <property type="protein sequence ID" value="HIT41389.1"/>
    <property type="molecule type" value="Genomic_DNA"/>
</dbReference>
<dbReference type="GO" id="GO:0016787">
    <property type="term" value="F:hydrolase activity"/>
    <property type="evidence" value="ECO:0007669"/>
    <property type="project" value="UniProtKB-KW"/>
</dbReference>
<proteinExistence type="predicted"/>
<dbReference type="InterPro" id="IPR036034">
    <property type="entry name" value="PDZ_sf"/>
</dbReference>
<evidence type="ECO:0000313" key="3">
    <source>
        <dbReference type="Proteomes" id="UP000886860"/>
    </source>
</evidence>
<reference evidence="2" key="2">
    <citation type="journal article" date="2021" name="PeerJ">
        <title>Extensive microbial diversity within the chicken gut microbiome revealed by metagenomics and culture.</title>
        <authorList>
            <person name="Gilroy R."/>
            <person name="Ravi A."/>
            <person name="Getino M."/>
            <person name="Pursley I."/>
            <person name="Horton D.L."/>
            <person name="Alikhan N.F."/>
            <person name="Baker D."/>
            <person name="Gharbi K."/>
            <person name="Hall N."/>
            <person name="Watson M."/>
            <person name="Adriaenssens E.M."/>
            <person name="Foster-Nyarko E."/>
            <person name="Jarju S."/>
            <person name="Secka A."/>
            <person name="Antonio M."/>
            <person name="Oren A."/>
            <person name="Chaudhuri R.R."/>
            <person name="La Ragione R."/>
            <person name="Hildebrand F."/>
            <person name="Pallen M.J."/>
        </authorList>
    </citation>
    <scope>NUCLEOTIDE SEQUENCE</scope>
    <source>
        <strain evidence="2">CHK123-3438</strain>
    </source>
</reference>
<dbReference type="Proteomes" id="UP000886860">
    <property type="component" value="Unassembled WGS sequence"/>
</dbReference>
<protein>
    <submittedName>
        <fullName evidence="2">SpoIVB peptidase</fullName>
        <ecNumber evidence="2">3.4.21.116</ecNumber>
    </submittedName>
</protein>
<organism evidence="2 3">
    <name type="scientific">Candidatus Caccovicinus merdipullorum</name>
    <dbReference type="NCBI Taxonomy" id="2840724"/>
    <lineage>
        <taxon>Bacteria</taxon>
        <taxon>Bacillati</taxon>
        <taxon>Bacillota</taxon>
        <taxon>Clostridia</taxon>
        <taxon>Eubacteriales</taxon>
        <taxon>Candidatus Caccovicinus</taxon>
    </lineage>
</organism>
<dbReference type="NCBIfam" id="TIGR02860">
    <property type="entry name" value="spore_IV_B"/>
    <property type="match status" value="1"/>
</dbReference>
<gene>
    <name evidence="2" type="primary">spoIVB</name>
    <name evidence="2" type="ORF">IAB60_04665</name>
</gene>
<dbReference type="InterPro" id="IPR009003">
    <property type="entry name" value="Peptidase_S1_PA"/>
</dbReference>
<dbReference type="PROSITE" id="PS51494">
    <property type="entry name" value="SPOIVB"/>
    <property type="match status" value="1"/>
</dbReference>
<evidence type="ECO:0000259" key="1">
    <source>
        <dbReference type="PROSITE" id="PS51494"/>
    </source>
</evidence>
<dbReference type="Pfam" id="PF05580">
    <property type="entry name" value="Peptidase_S55"/>
    <property type="match status" value="1"/>
</dbReference>
<dbReference type="Gene3D" id="2.30.42.10">
    <property type="match status" value="1"/>
</dbReference>
<evidence type="ECO:0000313" key="2">
    <source>
        <dbReference type="EMBL" id="HIT41389.1"/>
    </source>
</evidence>
<dbReference type="EC" id="3.4.21.116" evidence="2"/>
<sequence length="415" mass="44692">MWRAVFGGTLLFFGFSCYYLDNTLPDHLNIVEGRREELRFPLLFASTLEMKDEEVSLGNPSDIPADKIRISGSDSFQLVGREAGSYQMDVKLFGLVKVKEVQVDVVNENYVIPCGIPVGIYLKAEGVMVIGTGSVTGLDGMNVEPAYGVLRSGDYIETINGRSLENKEELVEAVNQAGSSRVTLGIRRGDEEMTVSMTPVETEDGSFKLGAWVRDDTQGIGTMTYMDLDGNFGALGHGISDTDTGDVVEIDTGALYETQIMGIEKGESGSPGVMSGVIYYSPGTQLGEIEANTETGVFGTAGENLRSRIASEAIPVGYRQEVAAGPALLRSSVSGEVKDYQIEIKKVDYSSSHRTKSIVFEVTDPELLNLTGGVVQGMSGSPIIQNGKLIGAVTHVFVQDSAKGYGIFIENMLDH</sequence>
<feature type="domain" description="Peptidase S55" evidence="1">
    <location>
        <begin position="191"/>
        <end position="415"/>
    </location>
</feature>
<comment type="caution">
    <text evidence="2">The sequence shown here is derived from an EMBL/GenBank/DDBJ whole genome shotgun (WGS) entry which is preliminary data.</text>
</comment>
<dbReference type="SUPFAM" id="SSF50156">
    <property type="entry name" value="PDZ domain-like"/>
    <property type="match status" value="1"/>
</dbReference>